<organism evidence="2 3">
    <name type="scientific">Actinokineospora spheciospongiae</name>
    <dbReference type="NCBI Taxonomy" id="909613"/>
    <lineage>
        <taxon>Bacteria</taxon>
        <taxon>Bacillati</taxon>
        <taxon>Actinomycetota</taxon>
        <taxon>Actinomycetes</taxon>
        <taxon>Pseudonocardiales</taxon>
        <taxon>Pseudonocardiaceae</taxon>
        <taxon>Actinokineospora</taxon>
    </lineage>
</organism>
<evidence type="ECO:0000256" key="1">
    <source>
        <dbReference type="ARBA" id="ARBA00022801"/>
    </source>
</evidence>
<accession>W7J1T9</accession>
<gene>
    <name evidence="2" type="ORF">UO65_1654</name>
</gene>
<dbReference type="Pfam" id="PF04203">
    <property type="entry name" value="Sortase"/>
    <property type="match status" value="1"/>
</dbReference>
<keyword evidence="1" id="KW-0378">Hydrolase</keyword>
<sequence>MVLLALVAVTGCAPEPPVAPPATMPLPAPLPAPIAAVRVSPVGLEIPAIGVLEREVVPLRLGAAGELEPPADFARVGWYAEGTAPGDVGPAVLAGHVDSRAGPAVFSRLRELEPGDRVTVHRSDGAAAVFTVDEVRRYPKDAFPTDAVYGPVPGAALRLITCGGAFDRARRSYEDNVVVFASARWAG</sequence>
<protein>
    <submittedName>
        <fullName evidence="2">Putative secreted protein</fullName>
    </submittedName>
</protein>
<dbReference type="EMBL" id="AYXG01000059">
    <property type="protein sequence ID" value="EWC63027.1"/>
    <property type="molecule type" value="Genomic_DNA"/>
</dbReference>
<keyword evidence="3" id="KW-1185">Reference proteome</keyword>
<dbReference type="CDD" id="cd05829">
    <property type="entry name" value="Sortase_F"/>
    <property type="match status" value="1"/>
</dbReference>
<dbReference type="InterPro" id="IPR042001">
    <property type="entry name" value="Sortase_F"/>
</dbReference>
<dbReference type="InterPro" id="IPR023365">
    <property type="entry name" value="Sortase_dom-sf"/>
</dbReference>
<evidence type="ECO:0000313" key="2">
    <source>
        <dbReference type="EMBL" id="EWC63027.1"/>
    </source>
</evidence>
<dbReference type="Gene3D" id="2.40.260.10">
    <property type="entry name" value="Sortase"/>
    <property type="match status" value="1"/>
</dbReference>
<dbReference type="eggNOG" id="COG3764">
    <property type="taxonomic scope" value="Bacteria"/>
</dbReference>
<proteinExistence type="predicted"/>
<dbReference type="InterPro" id="IPR005754">
    <property type="entry name" value="Sortase"/>
</dbReference>
<dbReference type="Proteomes" id="UP000019277">
    <property type="component" value="Unassembled WGS sequence"/>
</dbReference>
<evidence type="ECO:0000313" key="3">
    <source>
        <dbReference type="Proteomes" id="UP000019277"/>
    </source>
</evidence>
<dbReference type="NCBIfam" id="NF033748">
    <property type="entry name" value="class_F_sortase"/>
    <property type="match status" value="1"/>
</dbReference>
<dbReference type="PATRIC" id="fig|909613.9.peg.1666"/>
<reference evidence="2 3" key="1">
    <citation type="journal article" date="2014" name="Genome Announc.">
        <title>Draft Genome Sequence of the Antitrypanosomally Active Sponge-Associated Bacterium Actinokineospora sp. Strain EG49.</title>
        <authorList>
            <person name="Harjes J."/>
            <person name="Ryu T."/>
            <person name="Abdelmohsen U.R."/>
            <person name="Moitinho-Silva L."/>
            <person name="Horn H."/>
            <person name="Ravasi T."/>
            <person name="Hentschel U."/>
        </authorList>
    </citation>
    <scope>NUCLEOTIDE SEQUENCE [LARGE SCALE GENOMIC DNA]</scope>
    <source>
        <strain evidence="2 3">EG49</strain>
    </source>
</reference>
<dbReference type="STRING" id="909613.UO65_1654"/>
<dbReference type="AlphaFoldDB" id="W7J1T9"/>
<dbReference type="GO" id="GO:0016787">
    <property type="term" value="F:hydrolase activity"/>
    <property type="evidence" value="ECO:0007669"/>
    <property type="project" value="UniProtKB-KW"/>
</dbReference>
<dbReference type="SUPFAM" id="SSF63817">
    <property type="entry name" value="Sortase"/>
    <property type="match status" value="1"/>
</dbReference>
<comment type="caution">
    <text evidence="2">The sequence shown here is derived from an EMBL/GenBank/DDBJ whole genome shotgun (WGS) entry which is preliminary data.</text>
</comment>
<name>W7J1T9_9PSEU</name>